<dbReference type="EMBL" id="RJEO01000008">
    <property type="protein sequence ID" value="RVY29051.1"/>
    <property type="molecule type" value="Genomic_DNA"/>
</dbReference>
<comment type="similarity">
    <text evidence="1 11">Belongs to the GatB/GatE family. GatB subfamily.</text>
</comment>
<dbReference type="AlphaFoldDB" id="A0A438PUA0"/>
<evidence type="ECO:0000256" key="8">
    <source>
        <dbReference type="ARBA" id="ARBA00024799"/>
    </source>
</evidence>
<dbReference type="SUPFAM" id="SSF55931">
    <property type="entry name" value="Glutamine synthetase/guanido kinase"/>
    <property type="match status" value="1"/>
</dbReference>
<dbReference type="GO" id="GO:0070681">
    <property type="term" value="P:glutaminyl-tRNAGln biosynthesis via transamidation"/>
    <property type="evidence" value="ECO:0007669"/>
    <property type="project" value="TreeGrafter"/>
</dbReference>
<keyword evidence="7 11" id="KW-0648">Protein biosynthesis</keyword>
<dbReference type="Pfam" id="PF02934">
    <property type="entry name" value="GatB_N"/>
    <property type="match status" value="1"/>
</dbReference>
<sequence>MMPFEAVIGLEVHVQLNTKTKIFCSCSTSFGETPNSNTCPVCLGLPGALPVLNKEVVKKAVQLGTAIEANINQHSIFARKNYFYPDLPKAYQISQFEVPIVSDGKLEIDTKEGVKIVRIERAHMEEDAGKNIHEGSYSLVDLNRACTPLLEIVSKPDMKNSEEAIAYLKKLHAIVRFIGISDANMQEGNFRCDANVSIRPKGDEKLYTRVEIKNLNSFRFIAKAIEYEIERQSTAWESGRYNEEVVQETRLFDTAKGITLSMRNKEESADYRYFKDPDLYPVFIDEKLLKEAQKISELPSTKKIRYVRDFNLKEDDANLLVSDPLLAEYFESMLNLGVKAKTSVTWLCVELLGRLKAETTLENCGVSAHMLGALAKRIDEGKISGKSAKDVLDRLLEEQGGDVDALIEQMGLSQVNDTEAIVKVIEEVLKNNADKVLEYKSGKDKLFGFFVGQAMKNLKGANPSVVNAILKEKLD</sequence>
<comment type="caution">
    <text evidence="13">The sequence shown here is derived from an EMBL/GenBank/DDBJ whole genome shotgun (WGS) entry which is preliminary data.</text>
</comment>
<keyword evidence="13" id="KW-0808">Transferase</keyword>
<dbReference type="Proteomes" id="UP000288766">
    <property type="component" value="Unassembled WGS sequence"/>
</dbReference>
<feature type="domain" description="Asn/Gln amidotransferase" evidence="12">
    <location>
        <begin position="328"/>
        <end position="474"/>
    </location>
</feature>
<evidence type="ECO:0000256" key="6">
    <source>
        <dbReference type="ARBA" id="ARBA00022840"/>
    </source>
</evidence>
<dbReference type="NCBIfam" id="TIGR00133">
    <property type="entry name" value="gatB"/>
    <property type="match status" value="1"/>
</dbReference>
<dbReference type="Pfam" id="PF02637">
    <property type="entry name" value="GatB_Yqey"/>
    <property type="match status" value="1"/>
</dbReference>
<dbReference type="SMART" id="SM00845">
    <property type="entry name" value="GatB_Yqey"/>
    <property type="match status" value="1"/>
</dbReference>
<dbReference type="Gene3D" id="1.10.10.410">
    <property type="match status" value="1"/>
</dbReference>
<dbReference type="PANTHER" id="PTHR11659:SF0">
    <property type="entry name" value="GLUTAMYL-TRNA(GLN) AMIDOTRANSFERASE SUBUNIT B, MITOCHONDRIAL"/>
    <property type="match status" value="1"/>
</dbReference>
<evidence type="ECO:0000256" key="11">
    <source>
        <dbReference type="HAMAP-Rule" id="MF_00121"/>
    </source>
</evidence>
<evidence type="ECO:0000313" key="13">
    <source>
        <dbReference type="EMBL" id="RVY29051.1"/>
    </source>
</evidence>
<evidence type="ECO:0000256" key="2">
    <source>
        <dbReference type="ARBA" id="ARBA00011123"/>
    </source>
</evidence>
<dbReference type="InterPro" id="IPR014746">
    <property type="entry name" value="Gln_synth/guanido_kin_cat_dom"/>
</dbReference>
<dbReference type="InterPro" id="IPR023168">
    <property type="entry name" value="GatB_Yqey_C_2"/>
</dbReference>
<dbReference type="FunFam" id="1.10.10.410:FF:000001">
    <property type="entry name" value="Aspartyl/glutamyl-tRNA(Asn/Gln) amidotransferase subunit B"/>
    <property type="match status" value="1"/>
</dbReference>
<comment type="catalytic activity">
    <reaction evidence="9 11">
        <text>L-aspartyl-tRNA(Asn) + L-glutamine + ATP + H2O = L-asparaginyl-tRNA(Asn) + L-glutamate + ADP + phosphate + 2 H(+)</text>
        <dbReference type="Rhea" id="RHEA:14513"/>
        <dbReference type="Rhea" id="RHEA-COMP:9674"/>
        <dbReference type="Rhea" id="RHEA-COMP:9677"/>
        <dbReference type="ChEBI" id="CHEBI:15377"/>
        <dbReference type="ChEBI" id="CHEBI:15378"/>
        <dbReference type="ChEBI" id="CHEBI:29985"/>
        <dbReference type="ChEBI" id="CHEBI:30616"/>
        <dbReference type="ChEBI" id="CHEBI:43474"/>
        <dbReference type="ChEBI" id="CHEBI:58359"/>
        <dbReference type="ChEBI" id="CHEBI:78515"/>
        <dbReference type="ChEBI" id="CHEBI:78516"/>
        <dbReference type="ChEBI" id="CHEBI:456216"/>
    </reaction>
</comment>
<dbReference type="InterPro" id="IPR017959">
    <property type="entry name" value="Asn/Gln-tRNA_amidoTrfase_suB/E"/>
</dbReference>
<reference evidence="13 14" key="1">
    <citation type="submission" date="2018-10" db="EMBL/GenBank/DDBJ databases">
        <title>Genetic determinants and prediction of antibiotic resistance phenotypes in Helicobacter pylori.</title>
        <authorList>
            <person name="Wagner K."/>
        </authorList>
    </citation>
    <scope>NUCLEOTIDE SEQUENCE [LARGE SCALE GENOMIC DNA]</scope>
    <source>
        <strain evidence="13 14">ZH15</strain>
    </source>
</reference>
<evidence type="ECO:0000256" key="9">
    <source>
        <dbReference type="ARBA" id="ARBA00047380"/>
    </source>
</evidence>
<dbReference type="GO" id="GO:0016740">
    <property type="term" value="F:transferase activity"/>
    <property type="evidence" value="ECO:0007669"/>
    <property type="project" value="UniProtKB-KW"/>
</dbReference>
<dbReference type="EC" id="6.3.5.-" evidence="11"/>
<comment type="subunit">
    <text evidence="2 11">Heterotrimer of A, B and C subunits.</text>
</comment>
<dbReference type="Gene3D" id="1.10.150.380">
    <property type="entry name" value="GatB domain, N-terminal subdomain"/>
    <property type="match status" value="1"/>
</dbReference>
<organism evidence="13 14">
    <name type="scientific">Helicobacter pylori</name>
    <name type="common">Campylobacter pylori</name>
    <dbReference type="NCBI Taxonomy" id="210"/>
    <lineage>
        <taxon>Bacteria</taxon>
        <taxon>Pseudomonadati</taxon>
        <taxon>Campylobacterota</taxon>
        <taxon>Epsilonproteobacteria</taxon>
        <taxon>Campylobacterales</taxon>
        <taxon>Helicobacteraceae</taxon>
        <taxon>Helicobacter</taxon>
    </lineage>
</organism>
<proteinExistence type="inferred from homology"/>
<dbReference type="NCBIfam" id="NF004012">
    <property type="entry name" value="PRK05477.1-2"/>
    <property type="match status" value="1"/>
</dbReference>
<dbReference type="SUPFAM" id="SSF89095">
    <property type="entry name" value="GatB/YqeY motif"/>
    <property type="match status" value="1"/>
</dbReference>
<evidence type="ECO:0000313" key="14">
    <source>
        <dbReference type="Proteomes" id="UP000288766"/>
    </source>
</evidence>
<dbReference type="GO" id="GO:0006412">
    <property type="term" value="P:translation"/>
    <property type="evidence" value="ECO:0007669"/>
    <property type="project" value="UniProtKB-UniRule"/>
</dbReference>
<evidence type="ECO:0000256" key="10">
    <source>
        <dbReference type="ARBA" id="ARBA00047913"/>
    </source>
</evidence>
<dbReference type="GO" id="GO:0050566">
    <property type="term" value="F:asparaginyl-tRNA synthase (glutamine-hydrolyzing) activity"/>
    <property type="evidence" value="ECO:0007669"/>
    <property type="project" value="RHEA"/>
</dbReference>
<accession>A0A438PUA0</accession>
<evidence type="ECO:0000256" key="5">
    <source>
        <dbReference type="ARBA" id="ARBA00022741"/>
    </source>
</evidence>
<evidence type="ECO:0000256" key="4">
    <source>
        <dbReference type="ARBA" id="ARBA00022598"/>
    </source>
</evidence>
<evidence type="ECO:0000256" key="1">
    <source>
        <dbReference type="ARBA" id="ARBA00005306"/>
    </source>
</evidence>
<dbReference type="NCBIfam" id="NF004014">
    <property type="entry name" value="PRK05477.1-4"/>
    <property type="match status" value="1"/>
</dbReference>
<protein>
    <recommendedName>
        <fullName evidence="3 11">Aspartyl/glutamyl-tRNA(Asn/Gln) amidotransferase subunit B</fullName>
        <shortName evidence="11">Asp/Glu-ADT subunit B</shortName>
        <ecNumber evidence="11">6.3.5.-</ecNumber>
    </recommendedName>
</protein>
<evidence type="ECO:0000256" key="7">
    <source>
        <dbReference type="ARBA" id="ARBA00022917"/>
    </source>
</evidence>
<dbReference type="PROSITE" id="PS01234">
    <property type="entry name" value="GATB"/>
    <property type="match status" value="1"/>
</dbReference>
<dbReference type="PANTHER" id="PTHR11659">
    <property type="entry name" value="GLUTAMYL-TRNA GLN AMIDOTRANSFERASE SUBUNIT B MITOCHONDRIAL AND PROKARYOTIC PET112-RELATED"/>
    <property type="match status" value="1"/>
</dbReference>
<name>A0A438PUA0_HELPX</name>
<evidence type="ECO:0000259" key="12">
    <source>
        <dbReference type="SMART" id="SM00845"/>
    </source>
</evidence>
<dbReference type="InterPro" id="IPR018027">
    <property type="entry name" value="Asn/Gln_amidotransferase"/>
</dbReference>
<dbReference type="InterPro" id="IPR017958">
    <property type="entry name" value="Gln-tRNA_amidoTrfase_suB_CS"/>
</dbReference>
<comment type="catalytic activity">
    <reaction evidence="10 11">
        <text>L-glutamyl-tRNA(Gln) + L-glutamine + ATP + H2O = L-glutaminyl-tRNA(Gln) + L-glutamate + ADP + phosphate + H(+)</text>
        <dbReference type="Rhea" id="RHEA:17521"/>
        <dbReference type="Rhea" id="RHEA-COMP:9681"/>
        <dbReference type="Rhea" id="RHEA-COMP:9684"/>
        <dbReference type="ChEBI" id="CHEBI:15377"/>
        <dbReference type="ChEBI" id="CHEBI:15378"/>
        <dbReference type="ChEBI" id="CHEBI:29985"/>
        <dbReference type="ChEBI" id="CHEBI:30616"/>
        <dbReference type="ChEBI" id="CHEBI:43474"/>
        <dbReference type="ChEBI" id="CHEBI:58359"/>
        <dbReference type="ChEBI" id="CHEBI:78520"/>
        <dbReference type="ChEBI" id="CHEBI:78521"/>
        <dbReference type="ChEBI" id="CHEBI:456216"/>
    </reaction>
</comment>
<dbReference type="InterPro" id="IPR004413">
    <property type="entry name" value="GatB"/>
</dbReference>
<keyword evidence="5 11" id="KW-0547">Nucleotide-binding</keyword>
<evidence type="ECO:0000256" key="3">
    <source>
        <dbReference type="ARBA" id="ARBA00016923"/>
    </source>
</evidence>
<dbReference type="GO" id="GO:0005524">
    <property type="term" value="F:ATP binding"/>
    <property type="evidence" value="ECO:0007669"/>
    <property type="project" value="UniProtKB-KW"/>
</dbReference>
<gene>
    <name evidence="11 13" type="primary">gatB</name>
    <name evidence="13" type="ORF">ECC12_03825</name>
</gene>
<dbReference type="HAMAP" id="MF_00121">
    <property type="entry name" value="GatB"/>
    <property type="match status" value="1"/>
</dbReference>
<keyword evidence="6 11" id="KW-0067">ATP-binding</keyword>
<comment type="function">
    <text evidence="8 11">Allows the formation of correctly charged Asn-tRNA(Asn) or Gln-tRNA(Gln) through the transamidation of misacylated Asp-tRNA(Asn) or Glu-tRNA(Gln) in organisms which lack either or both of asparaginyl-tRNA or glutaminyl-tRNA synthetases. The reaction takes place in the presence of glutamine and ATP through an activated phospho-Asp-tRNA(Asn) or phospho-Glu-tRNA(Gln).</text>
</comment>
<keyword evidence="4 11" id="KW-0436">Ligase</keyword>
<dbReference type="InterPro" id="IPR042114">
    <property type="entry name" value="GatB_C_1"/>
</dbReference>
<dbReference type="InterPro" id="IPR003789">
    <property type="entry name" value="Asn/Gln_tRNA_amidoTrase-B-like"/>
</dbReference>
<dbReference type="InterPro" id="IPR006075">
    <property type="entry name" value="Asn/Gln-tRNA_Trfase_suB/E_cat"/>
</dbReference>
<dbReference type="GO" id="GO:0050567">
    <property type="term" value="F:glutaminyl-tRNA synthase (glutamine-hydrolyzing) activity"/>
    <property type="evidence" value="ECO:0007669"/>
    <property type="project" value="UniProtKB-UniRule"/>
</dbReference>